<evidence type="ECO:0000313" key="1">
    <source>
        <dbReference type="EMBL" id="CAF1405068.1"/>
    </source>
</evidence>
<proteinExistence type="predicted"/>
<accession>A0A815L4T2</accession>
<organism evidence="1 4">
    <name type="scientific">Rotaria magnacalcarata</name>
    <dbReference type="NCBI Taxonomy" id="392030"/>
    <lineage>
        <taxon>Eukaryota</taxon>
        <taxon>Metazoa</taxon>
        <taxon>Spiralia</taxon>
        <taxon>Gnathifera</taxon>
        <taxon>Rotifera</taxon>
        <taxon>Eurotatoria</taxon>
        <taxon>Bdelloidea</taxon>
        <taxon>Philodinida</taxon>
        <taxon>Philodinidae</taxon>
        <taxon>Rotaria</taxon>
    </lineage>
</organism>
<dbReference type="Proteomes" id="UP000681720">
    <property type="component" value="Unassembled WGS sequence"/>
</dbReference>
<evidence type="ECO:0000313" key="4">
    <source>
        <dbReference type="Proteomes" id="UP000663834"/>
    </source>
</evidence>
<comment type="caution">
    <text evidence="1">The sequence shown here is derived from an EMBL/GenBank/DDBJ whole genome shotgun (WGS) entry which is preliminary data.</text>
</comment>
<name>A0A815L4T2_9BILA</name>
<gene>
    <name evidence="2" type="ORF">GIL414_LOCUS37337</name>
    <name evidence="3" type="ORF">GIL414_LOCUS42814</name>
    <name evidence="1" type="ORF">KQP761_LOCUS9901</name>
</gene>
<protein>
    <submittedName>
        <fullName evidence="1">Uncharacterized protein</fullName>
    </submittedName>
</protein>
<sequence length="17" mass="1920">MEGQFAAMRLPPQTKSK</sequence>
<dbReference type="EMBL" id="CAJOBJ010124888">
    <property type="protein sequence ID" value="CAF4694471.1"/>
    <property type="molecule type" value="Genomic_DNA"/>
</dbReference>
<evidence type="ECO:0000313" key="3">
    <source>
        <dbReference type="EMBL" id="CAF4694471.1"/>
    </source>
</evidence>
<reference evidence="1" key="1">
    <citation type="submission" date="2021-02" db="EMBL/GenBank/DDBJ databases">
        <authorList>
            <person name="Nowell W R."/>
        </authorList>
    </citation>
    <scope>NUCLEOTIDE SEQUENCE</scope>
</reference>
<dbReference type="AlphaFoldDB" id="A0A815L4T2"/>
<evidence type="ECO:0000313" key="2">
    <source>
        <dbReference type="EMBL" id="CAF4563157.1"/>
    </source>
</evidence>
<feature type="non-terminal residue" evidence="1">
    <location>
        <position position="17"/>
    </location>
</feature>
<dbReference type="EMBL" id="CAJOBJ010095630">
    <property type="protein sequence ID" value="CAF4563157.1"/>
    <property type="molecule type" value="Genomic_DNA"/>
</dbReference>
<dbReference type="Proteomes" id="UP000663834">
    <property type="component" value="Unassembled WGS sequence"/>
</dbReference>
<dbReference type="EMBL" id="CAJNOW010004089">
    <property type="protein sequence ID" value="CAF1405068.1"/>
    <property type="molecule type" value="Genomic_DNA"/>
</dbReference>